<dbReference type="SUPFAM" id="SSF53067">
    <property type="entry name" value="Actin-like ATPase domain"/>
    <property type="match status" value="2"/>
</dbReference>
<dbReference type="EMBL" id="AQQZ01000004">
    <property type="protein sequence ID" value="KNG93762.1"/>
    <property type="molecule type" value="Genomic_DNA"/>
</dbReference>
<evidence type="ECO:0000256" key="3">
    <source>
        <dbReference type="ARBA" id="ARBA00022679"/>
    </source>
</evidence>
<dbReference type="RefSeq" id="WP_050530964.1">
    <property type="nucleotide sequence ID" value="NZ_AQQZ01000004.1"/>
</dbReference>
<evidence type="ECO:0000256" key="1">
    <source>
        <dbReference type="ARBA" id="ARBA00009156"/>
    </source>
</evidence>
<reference evidence="13 14" key="1">
    <citation type="journal article" date="2015" name="Int. J. Syst. Evol. Microbiol.">
        <title>Aestuariivita atlantica sp. nov., isolated from deep sea sediment of the Atlantic Ocean.</title>
        <authorList>
            <person name="Li G."/>
            <person name="Lai Q."/>
            <person name="Du Y."/>
            <person name="Liu X."/>
            <person name="Sun F."/>
            <person name="Shao Z."/>
        </authorList>
    </citation>
    <scope>NUCLEOTIDE SEQUENCE [LARGE SCALE GENOMIC DNA]</scope>
    <source>
        <strain evidence="13 14">22II-S11-z3</strain>
    </source>
</reference>
<dbReference type="InterPro" id="IPR018485">
    <property type="entry name" value="FGGY_C"/>
</dbReference>
<evidence type="ECO:0000313" key="13">
    <source>
        <dbReference type="EMBL" id="KNG93762.1"/>
    </source>
</evidence>
<keyword evidence="3 8" id="KW-0808">Transferase</keyword>
<comment type="catalytic activity">
    <reaction evidence="8 10">
        <text>D-xylulose + ATP = D-xylulose 5-phosphate + ADP + H(+)</text>
        <dbReference type="Rhea" id="RHEA:10964"/>
        <dbReference type="ChEBI" id="CHEBI:15378"/>
        <dbReference type="ChEBI" id="CHEBI:17140"/>
        <dbReference type="ChEBI" id="CHEBI:30616"/>
        <dbReference type="ChEBI" id="CHEBI:57737"/>
        <dbReference type="ChEBI" id="CHEBI:456216"/>
        <dbReference type="EC" id="2.7.1.17"/>
    </reaction>
</comment>
<dbReference type="Pfam" id="PF02782">
    <property type="entry name" value="FGGY_C"/>
    <property type="match status" value="1"/>
</dbReference>
<feature type="active site" description="Proton acceptor" evidence="8">
    <location>
        <position position="235"/>
    </location>
</feature>
<feature type="binding site" evidence="8">
    <location>
        <begin position="79"/>
        <end position="80"/>
    </location>
    <ligand>
        <name>substrate</name>
    </ligand>
</feature>
<proteinExistence type="inferred from homology"/>
<dbReference type="GO" id="GO:0005524">
    <property type="term" value="F:ATP binding"/>
    <property type="evidence" value="ECO:0007669"/>
    <property type="project" value="UniProtKB-UniRule"/>
</dbReference>
<keyword evidence="4 8" id="KW-0547">Nucleotide-binding</keyword>
<feature type="site" description="Important for activity" evidence="8">
    <location>
        <position position="6"/>
    </location>
</feature>
<dbReference type="InterPro" id="IPR006000">
    <property type="entry name" value="Xylulokinase"/>
</dbReference>
<evidence type="ECO:0000256" key="4">
    <source>
        <dbReference type="ARBA" id="ARBA00022741"/>
    </source>
</evidence>
<dbReference type="GO" id="GO:0004856">
    <property type="term" value="F:D-xylulokinase activity"/>
    <property type="evidence" value="ECO:0007669"/>
    <property type="project" value="UniProtKB-UniRule"/>
</dbReference>
<dbReference type="InterPro" id="IPR018483">
    <property type="entry name" value="Carb_kinase_FGGY_CS"/>
</dbReference>
<dbReference type="CDD" id="cd07808">
    <property type="entry name" value="ASKHA_NBD_FGGY_EcXK-like"/>
    <property type="match status" value="1"/>
</dbReference>
<evidence type="ECO:0000256" key="9">
    <source>
        <dbReference type="RuleBase" id="RU003733"/>
    </source>
</evidence>
<dbReference type="OrthoDB" id="9805576at2"/>
<keyword evidence="7 8" id="KW-0119">Carbohydrate metabolism</keyword>
<feature type="domain" description="Carbohydrate kinase FGGY C-terminal" evidence="12">
    <location>
        <begin position="252"/>
        <end position="434"/>
    </location>
</feature>
<keyword evidence="2 8" id="KW-0859">Xylose metabolism</keyword>
<keyword evidence="6 8" id="KW-0067">ATP-binding</keyword>
<evidence type="ECO:0000259" key="11">
    <source>
        <dbReference type="Pfam" id="PF00370"/>
    </source>
</evidence>
<evidence type="ECO:0000313" key="14">
    <source>
        <dbReference type="Proteomes" id="UP000036938"/>
    </source>
</evidence>
<sequence>MFLGLDLGTSGLRALLVDDTGASVASAEAGYSVSHPASGWSEQDPAHWITACDSAMRALAADHPGPMSAVRALAISGHMHGAVLVDDTGAPLRPCILWNDTRSHAQAARLDATPGVREASGNIVFPGFTAPKLVWVAEEEPDIFARVAMVHLPKDYLIRHLTGEAVAEMSDAAGSAWLDIAARDWSALLLDAGGMDRAQMPRLIEGTEVAGTLRADLARDWGLPSNVQVVGGGADNAVAACGVGAWAEGAGFVSLGTSGVILAARDTCAPMPETAVHTFCHAIPERWYQMSVMLAATDSLNWLGGITGQPPAALSDLLPDAPTGPSSAQFAPYLSGERTPHNDAAIRGGFTGLDIAHGPADMAQAVMEGVAFGLRDGLEALKATGARLDRLIAIGGGTQSPFWCQTLANVLGVPLDLPAQGEFGAAMGAARLAICGATGADVAGVMTRPDIARTIDPDTTLTHAYSSAYARFTATYPALSALQGA</sequence>
<name>A0A0L1JPW3_9RHOB</name>
<dbReference type="PROSITE" id="PS00933">
    <property type="entry name" value="FGGY_KINASES_1"/>
    <property type="match status" value="1"/>
</dbReference>
<dbReference type="PATRIC" id="fig|1317121.7.peg.2945"/>
<evidence type="ECO:0000259" key="12">
    <source>
        <dbReference type="Pfam" id="PF02782"/>
    </source>
</evidence>
<gene>
    <name evidence="8 10" type="primary">xylB</name>
    <name evidence="13" type="ORF">ATO11_11335</name>
</gene>
<dbReference type="HAMAP" id="MF_02220">
    <property type="entry name" value="XylB"/>
    <property type="match status" value="1"/>
</dbReference>
<evidence type="ECO:0000256" key="10">
    <source>
        <dbReference type="RuleBase" id="RU364073"/>
    </source>
</evidence>
<keyword evidence="14" id="KW-1185">Reference proteome</keyword>
<dbReference type="PROSITE" id="PS00445">
    <property type="entry name" value="FGGY_KINASES_2"/>
    <property type="match status" value="1"/>
</dbReference>
<dbReference type="NCBIfam" id="TIGR01312">
    <property type="entry name" value="XylB"/>
    <property type="match status" value="1"/>
</dbReference>
<comment type="similarity">
    <text evidence="1 8 9">Belongs to the FGGY kinase family.</text>
</comment>
<dbReference type="PANTHER" id="PTHR43095:SF6">
    <property type="entry name" value="XYLULOSE KINASE"/>
    <property type="match status" value="1"/>
</dbReference>
<comment type="caution">
    <text evidence="13">The sequence shown here is derived from an EMBL/GenBank/DDBJ whole genome shotgun (WGS) entry which is preliminary data.</text>
</comment>
<dbReference type="InterPro" id="IPR043129">
    <property type="entry name" value="ATPase_NBD"/>
</dbReference>
<dbReference type="InterPro" id="IPR000577">
    <property type="entry name" value="Carb_kinase_FGGY"/>
</dbReference>
<accession>A0A0L1JPW3</accession>
<dbReference type="EC" id="2.7.1.17" evidence="8 10"/>
<dbReference type="Gene3D" id="3.30.420.40">
    <property type="match status" value="2"/>
</dbReference>
<dbReference type="GO" id="GO:0042732">
    <property type="term" value="P:D-xylose metabolic process"/>
    <property type="evidence" value="ECO:0007669"/>
    <property type="project" value="UniProtKB-KW"/>
</dbReference>
<dbReference type="Proteomes" id="UP000036938">
    <property type="component" value="Unassembled WGS sequence"/>
</dbReference>
<dbReference type="AlphaFoldDB" id="A0A0L1JPW3"/>
<organism evidence="13 14">
    <name type="scientific">Pseudaestuariivita atlantica</name>
    <dbReference type="NCBI Taxonomy" id="1317121"/>
    <lineage>
        <taxon>Bacteria</taxon>
        <taxon>Pseudomonadati</taxon>
        <taxon>Pseudomonadota</taxon>
        <taxon>Alphaproteobacteria</taxon>
        <taxon>Rhodobacterales</taxon>
        <taxon>Paracoccaceae</taxon>
        <taxon>Pseudaestuariivita</taxon>
    </lineage>
</organism>
<dbReference type="Pfam" id="PF00370">
    <property type="entry name" value="FGGY_N"/>
    <property type="match status" value="1"/>
</dbReference>
<evidence type="ECO:0000256" key="8">
    <source>
        <dbReference type="HAMAP-Rule" id="MF_02220"/>
    </source>
</evidence>
<feature type="domain" description="Carbohydrate kinase FGGY N-terminal" evidence="11">
    <location>
        <begin position="1"/>
        <end position="242"/>
    </location>
</feature>
<protein>
    <recommendedName>
        <fullName evidence="8 10">Xylulose kinase</fullName>
        <shortName evidence="8 10">Xylulokinase</shortName>
        <ecNumber evidence="8 10">2.7.1.17</ecNumber>
    </recommendedName>
</protein>
<comment type="function">
    <text evidence="8">Catalyzes the phosphorylation of D-xylulose to D-xylulose 5-phosphate.</text>
</comment>
<dbReference type="STRING" id="1317121.ATO11_11335"/>
<dbReference type="GO" id="GO:0005998">
    <property type="term" value="P:xylulose catabolic process"/>
    <property type="evidence" value="ECO:0007669"/>
    <property type="project" value="UniProtKB-UniRule"/>
</dbReference>
<evidence type="ECO:0000256" key="7">
    <source>
        <dbReference type="ARBA" id="ARBA00023277"/>
    </source>
</evidence>
<evidence type="ECO:0000256" key="5">
    <source>
        <dbReference type="ARBA" id="ARBA00022777"/>
    </source>
</evidence>
<dbReference type="InterPro" id="IPR018484">
    <property type="entry name" value="FGGY_N"/>
</dbReference>
<evidence type="ECO:0000256" key="6">
    <source>
        <dbReference type="ARBA" id="ARBA00022840"/>
    </source>
</evidence>
<evidence type="ECO:0000256" key="2">
    <source>
        <dbReference type="ARBA" id="ARBA00022629"/>
    </source>
</evidence>
<dbReference type="InterPro" id="IPR050406">
    <property type="entry name" value="FGGY_Carb_Kinase"/>
</dbReference>
<dbReference type="PIRSF" id="PIRSF000538">
    <property type="entry name" value="GlpK"/>
    <property type="match status" value="1"/>
</dbReference>
<dbReference type="PANTHER" id="PTHR43095">
    <property type="entry name" value="SUGAR KINASE"/>
    <property type="match status" value="1"/>
</dbReference>
<keyword evidence="5 8" id="KW-0418">Kinase</keyword>